<dbReference type="InterPro" id="IPR029787">
    <property type="entry name" value="Nucleotide_cyclase"/>
</dbReference>
<feature type="transmembrane region" description="Helical" evidence="1">
    <location>
        <begin position="83"/>
        <end position="105"/>
    </location>
</feature>
<feature type="transmembrane region" description="Helical" evidence="1">
    <location>
        <begin position="145"/>
        <end position="164"/>
    </location>
</feature>
<dbReference type="Gene3D" id="3.20.20.450">
    <property type="entry name" value="EAL domain"/>
    <property type="match status" value="1"/>
</dbReference>
<evidence type="ECO:0000256" key="1">
    <source>
        <dbReference type="PROSITE-ProRule" id="PRU00244"/>
    </source>
</evidence>
<dbReference type="CDD" id="cd01948">
    <property type="entry name" value="EAL"/>
    <property type="match status" value="1"/>
</dbReference>
<dbReference type="Proteomes" id="UP000613160">
    <property type="component" value="Unassembled WGS sequence"/>
</dbReference>
<feature type="transmembrane region" description="Helical" evidence="1">
    <location>
        <begin position="12"/>
        <end position="34"/>
    </location>
</feature>
<dbReference type="EMBL" id="BMJJ01000009">
    <property type="protein sequence ID" value="GGD29675.1"/>
    <property type="molecule type" value="Genomic_DNA"/>
</dbReference>
<feature type="transmembrane region" description="Helical" evidence="1">
    <location>
        <begin position="46"/>
        <end position="71"/>
    </location>
</feature>
<reference evidence="5" key="2">
    <citation type="submission" date="2020-09" db="EMBL/GenBank/DDBJ databases">
        <authorList>
            <person name="Sun Q."/>
            <person name="Zhou Y."/>
        </authorList>
    </citation>
    <scope>NUCLEOTIDE SEQUENCE</scope>
    <source>
        <strain evidence="5">CGMCC 1.15493</strain>
    </source>
</reference>
<dbReference type="InterPro" id="IPR001633">
    <property type="entry name" value="EAL_dom"/>
</dbReference>
<dbReference type="GO" id="GO:0016020">
    <property type="term" value="C:membrane"/>
    <property type="evidence" value="ECO:0007669"/>
    <property type="project" value="UniProtKB-UniRule"/>
</dbReference>
<dbReference type="InterPro" id="IPR000160">
    <property type="entry name" value="GGDEF_dom"/>
</dbReference>
<keyword evidence="1" id="KW-1133">Transmembrane helix</keyword>
<dbReference type="AlphaFoldDB" id="A0A916Y3G5"/>
<dbReference type="PROSITE" id="PS50883">
    <property type="entry name" value="EAL"/>
    <property type="match status" value="1"/>
</dbReference>
<dbReference type="NCBIfam" id="TIGR00254">
    <property type="entry name" value="GGDEF"/>
    <property type="match status" value="1"/>
</dbReference>
<comment type="caution">
    <text evidence="5">The sequence shown here is derived from an EMBL/GenBank/DDBJ whole genome shotgun (WGS) entry which is preliminary data.</text>
</comment>
<evidence type="ECO:0000259" key="2">
    <source>
        <dbReference type="PROSITE" id="PS50883"/>
    </source>
</evidence>
<organism evidence="5 6">
    <name type="scientific">Aureimonas glaciei</name>
    <dbReference type="NCBI Taxonomy" id="1776957"/>
    <lineage>
        <taxon>Bacteria</taxon>
        <taxon>Pseudomonadati</taxon>
        <taxon>Pseudomonadota</taxon>
        <taxon>Alphaproteobacteria</taxon>
        <taxon>Hyphomicrobiales</taxon>
        <taxon>Aurantimonadaceae</taxon>
        <taxon>Aureimonas</taxon>
    </lineage>
</organism>
<dbReference type="InterPro" id="IPR043128">
    <property type="entry name" value="Rev_trsase/Diguanyl_cyclase"/>
</dbReference>
<feature type="domain" description="MHYT" evidence="4">
    <location>
        <begin position="11"/>
        <end position="198"/>
    </location>
</feature>
<feature type="domain" description="EAL" evidence="2">
    <location>
        <begin position="417"/>
        <end position="667"/>
    </location>
</feature>
<dbReference type="InterPro" id="IPR052155">
    <property type="entry name" value="Biofilm_reg_signaling"/>
</dbReference>
<keyword evidence="6" id="KW-1185">Reference proteome</keyword>
<dbReference type="Pfam" id="PF03707">
    <property type="entry name" value="MHYT"/>
    <property type="match status" value="2"/>
</dbReference>
<dbReference type="CDD" id="cd01949">
    <property type="entry name" value="GGDEF"/>
    <property type="match status" value="1"/>
</dbReference>
<evidence type="ECO:0000313" key="6">
    <source>
        <dbReference type="Proteomes" id="UP000613160"/>
    </source>
</evidence>
<dbReference type="Pfam" id="PF00563">
    <property type="entry name" value="EAL"/>
    <property type="match status" value="1"/>
</dbReference>
<dbReference type="Pfam" id="PF00990">
    <property type="entry name" value="GGDEF"/>
    <property type="match status" value="1"/>
</dbReference>
<dbReference type="PROSITE" id="PS50924">
    <property type="entry name" value="MHYT"/>
    <property type="match status" value="1"/>
</dbReference>
<dbReference type="PROSITE" id="PS50887">
    <property type="entry name" value="GGDEF"/>
    <property type="match status" value="1"/>
</dbReference>
<reference evidence="5" key="1">
    <citation type="journal article" date="2014" name="Int. J. Syst. Evol. Microbiol.">
        <title>Complete genome sequence of Corynebacterium casei LMG S-19264T (=DSM 44701T), isolated from a smear-ripened cheese.</title>
        <authorList>
            <consortium name="US DOE Joint Genome Institute (JGI-PGF)"/>
            <person name="Walter F."/>
            <person name="Albersmeier A."/>
            <person name="Kalinowski J."/>
            <person name="Ruckert C."/>
        </authorList>
    </citation>
    <scope>NUCLEOTIDE SEQUENCE</scope>
    <source>
        <strain evidence="5">CGMCC 1.15493</strain>
    </source>
</reference>
<dbReference type="PANTHER" id="PTHR44757:SF2">
    <property type="entry name" value="BIOFILM ARCHITECTURE MAINTENANCE PROTEIN MBAA"/>
    <property type="match status" value="1"/>
</dbReference>
<dbReference type="SMART" id="SM00267">
    <property type="entry name" value="GGDEF"/>
    <property type="match status" value="1"/>
</dbReference>
<evidence type="ECO:0000259" key="4">
    <source>
        <dbReference type="PROSITE" id="PS50924"/>
    </source>
</evidence>
<feature type="transmembrane region" description="Helical" evidence="1">
    <location>
        <begin position="171"/>
        <end position="191"/>
    </location>
</feature>
<feature type="domain" description="GGDEF" evidence="3">
    <location>
        <begin position="278"/>
        <end position="408"/>
    </location>
</feature>
<proteinExistence type="predicted"/>
<dbReference type="RefSeq" id="WP_188853298.1">
    <property type="nucleotide sequence ID" value="NZ_BMJJ01000009.1"/>
</dbReference>
<dbReference type="SMART" id="SM00052">
    <property type="entry name" value="EAL"/>
    <property type="match status" value="1"/>
</dbReference>
<feature type="transmembrane region" description="Helical" evidence="1">
    <location>
        <begin position="211"/>
        <end position="236"/>
    </location>
</feature>
<dbReference type="SUPFAM" id="SSF141868">
    <property type="entry name" value="EAL domain-like"/>
    <property type="match status" value="1"/>
</dbReference>
<dbReference type="Gene3D" id="3.30.70.270">
    <property type="match status" value="1"/>
</dbReference>
<dbReference type="SUPFAM" id="SSF55073">
    <property type="entry name" value="Nucleotide cyclase"/>
    <property type="match status" value="1"/>
</dbReference>
<keyword evidence="1" id="KW-0472">Membrane</keyword>
<evidence type="ECO:0000313" key="5">
    <source>
        <dbReference type="EMBL" id="GGD29675.1"/>
    </source>
</evidence>
<dbReference type="PANTHER" id="PTHR44757">
    <property type="entry name" value="DIGUANYLATE CYCLASE DGCP"/>
    <property type="match status" value="1"/>
</dbReference>
<sequence length="678" mass="73110">MRVFTCLAFEHNLWFVLLAALMCTLGSVVTINLVRRAASTTGLPRNGWLFLTAVSAGSSIWSTHFIAMLGYEIPVSVSINPVLTLASALIAIFGAGIGFAVASIGRSRTTNIVGGGIIGLSVSAMHYTGMFGYRVLGIVTWDSGYIVASLALACLFSIAAMDAIHRWSAGLWAQASTGLLILAIVSLHFTGMAAFQVEPILIHESGLSSDALYALAMAVLIVGLIILGTGISSYLIDDRNRADSTEKLRLMAFQDPLTGLANRRALQDRMNTLLSTSKPFSMLLLDLDHFKSVNDSYGHAAGDQLLVQATRRLCGLLGEDSYAARIGGDELAVLVTGTKDKGWNIAQAAVQILIQPYLIDGLSVEVGCSIGLSAFPEAGNHEEIMRQADIALYEAKRLGRGRAFPYEPGMLEAVEARYALESDLKAAILHSQFYLAYQPLVDLASKQPIGFEALIRWEHPTRGLVSPADFIPLAEECGCIVEIGQWVLLEACREAMTWEDHLHVAVNVSAVQFKTAAFLSHVTQALAESGLPAHRLEIELTETAMVTDGPRVALALSALRMLGVKISMDDFGTGYSSLAHLRDLPLDRIKIDRSFVSAAASDPNSMAVLEAITQLGRTMNIPTLAEGVETDEQVAMLQALGCDAVQGFLFGRPARSEHAHGIDKKWRGEAGKQHRFRA</sequence>
<dbReference type="InterPro" id="IPR005330">
    <property type="entry name" value="MHYT_dom"/>
</dbReference>
<gene>
    <name evidence="5" type="ORF">GCM10011335_35980</name>
</gene>
<feature type="transmembrane region" description="Helical" evidence="1">
    <location>
        <begin position="112"/>
        <end position="133"/>
    </location>
</feature>
<protein>
    <submittedName>
        <fullName evidence="5">Bifunctional diguanylate cyclase/phosphodiesterase</fullName>
    </submittedName>
</protein>
<accession>A0A916Y3G5</accession>
<dbReference type="InterPro" id="IPR035919">
    <property type="entry name" value="EAL_sf"/>
</dbReference>
<name>A0A916Y3G5_9HYPH</name>
<evidence type="ECO:0000259" key="3">
    <source>
        <dbReference type="PROSITE" id="PS50887"/>
    </source>
</evidence>
<keyword evidence="1" id="KW-0812">Transmembrane</keyword>